<keyword evidence="3" id="KW-1185">Reference proteome</keyword>
<evidence type="ECO:0000313" key="3">
    <source>
        <dbReference type="Proteomes" id="UP000007435"/>
    </source>
</evidence>
<protein>
    <recommendedName>
        <fullName evidence="1">YdhG-like domain-containing protein</fullName>
    </recommendedName>
</protein>
<evidence type="ECO:0000313" key="2">
    <source>
        <dbReference type="EMBL" id="ADQ17081.1"/>
    </source>
</evidence>
<reference key="1">
    <citation type="submission" date="2010-11" db="EMBL/GenBank/DDBJ databases">
        <title>The complete genome of Leadbetterella byssophila DSM 17132.</title>
        <authorList>
            <consortium name="US DOE Joint Genome Institute (JGI-PGF)"/>
            <person name="Lucas S."/>
            <person name="Copeland A."/>
            <person name="Lapidus A."/>
            <person name="Glavina del Rio T."/>
            <person name="Dalin E."/>
            <person name="Tice H."/>
            <person name="Bruce D."/>
            <person name="Goodwin L."/>
            <person name="Pitluck S."/>
            <person name="Kyrpides N."/>
            <person name="Mavromatis K."/>
            <person name="Ivanova N."/>
            <person name="Teshima H."/>
            <person name="Brettin T."/>
            <person name="Detter J.C."/>
            <person name="Han C."/>
            <person name="Tapia R."/>
            <person name="Land M."/>
            <person name="Hauser L."/>
            <person name="Markowitz V."/>
            <person name="Cheng J.-F."/>
            <person name="Hugenholtz P."/>
            <person name="Woyke T."/>
            <person name="Wu D."/>
            <person name="Tindall B."/>
            <person name="Pomrenke H.G."/>
            <person name="Brambilla E."/>
            <person name="Klenk H.-P."/>
            <person name="Eisen J.A."/>
        </authorList>
    </citation>
    <scope>NUCLEOTIDE SEQUENCE [LARGE SCALE GENOMIC DNA]</scope>
    <source>
        <strain>DSM 17132</strain>
    </source>
</reference>
<reference evidence="2 3" key="2">
    <citation type="journal article" date="2011" name="Stand. Genomic Sci.">
        <title>Complete genome sequence of Leadbetterella byssophila type strain (4M15).</title>
        <authorList>
            <person name="Abt B."/>
            <person name="Teshima H."/>
            <person name="Lucas S."/>
            <person name="Lapidus A."/>
            <person name="Del Rio T.G."/>
            <person name="Nolan M."/>
            <person name="Tice H."/>
            <person name="Cheng J.F."/>
            <person name="Pitluck S."/>
            <person name="Liolios K."/>
            <person name="Pagani I."/>
            <person name="Ivanova N."/>
            <person name="Mavromatis K."/>
            <person name="Pati A."/>
            <person name="Tapia R."/>
            <person name="Han C."/>
            <person name="Goodwin L."/>
            <person name="Chen A."/>
            <person name="Palaniappan K."/>
            <person name="Land M."/>
            <person name="Hauser L."/>
            <person name="Chang Y.J."/>
            <person name="Jeffries C.D."/>
            <person name="Rohde M."/>
            <person name="Goker M."/>
            <person name="Tindall B.J."/>
            <person name="Detter J.C."/>
            <person name="Woyke T."/>
            <person name="Bristow J."/>
            <person name="Eisen J.A."/>
            <person name="Markowitz V."/>
            <person name="Hugenholtz P."/>
            <person name="Klenk H.P."/>
            <person name="Kyrpides N.C."/>
        </authorList>
    </citation>
    <scope>NUCLEOTIDE SEQUENCE [LARGE SCALE GENOMIC DNA]</scope>
    <source>
        <strain evidence="3">DSM 17132 / JCM 16389 / KACC 11308 / NBRC 106382 / 4M15</strain>
    </source>
</reference>
<dbReference type="SUPFAM" id="SSF159888">
    <property type="entry name" value="YdhG-like"/>
    <property type="match status" value="1"/>
</dbReference>
<dbReference type="OrthoDB" id="5951444at2"/>
<dbReference type="Proteomes" id="UP000007435">
    <property type="component" value="Chromosome"/>
</dbReference>
<dbReference type="KEGG" id="lby:Lbys_1362"/>
<dbReference type="eggNOG" id="ENOG5032S5R">
    <property type="taxonomic scope" value="Bacteria"/>
</dbReference>
<dbReference type="Pfam" id="PF08818">
    <property type="entry name" value="DUF1801"/>
    <property type="match status" value="1"/>
</dbReference>
<name>E4RVL7_LEAB4</name>
<dbReference type="RefSeq" id="WP_013408130.1">
    <property type="nucleotide sequence ID" value="NC_014655.1"/>
</dbReference>
<organism evidence="2 3">
    <name type="scientific">Leadbetterella byssophila (strain DSM 17132 / JCM 16389 / KACC 11308 / NBRC 106382 / 4M15)</name>
    <dbReference type="NCBI Taxonomy" id="649349"/>
    <lineage>
        <taxon>Bacteria</taxon>
        <taxon>Pseudomonadati</taxon>
        <taxon>Bacteroidota</taxon>
        <taxon>Cytophagia</taxon>
        <taxon>Cytophagales</taxon>
        <taxon>Leadbetterellaceae</taxon>
        <taxon>Leadbetterella</taxon>
    </lineage>
</organism>
<dbReference type="AlphaFoldDB" id="E4RVL7"/>
<gene>
    <name evidence="2" type="ordered locus">Lbys_1362</name>
</gene>
<sequence length="138" mass="15778">MSTSYTSENPLSFIQTKVENEAQRADSLELIHLFKSWSGWEPRMWGTSIIGFGNYHYKYASGHEGDAPVLGFSPRKSATSLYVYSDTERSKELLAQLGKYKMGKSCIYVKSLKDINKQVLEELCKETIAYLKKRYGVE</sequence>
<evidence type="ECO:0000259" key="1">
    <source>
        <dbReference type="Pfam" id="PF08818"/>
    </source>
</evidence>
<accession>E4RVL7</accession>
<proteinExistence type="predicted"/>
<dbReference type="InterPro" id="IPR014922">
    <property type="entry name" value="YdhG-like"/>
</dbReference>
<dbReference type="EMBL" id="CP002305">
    <property type="protein sequence ID" value="ADQ17081.1"/>
    <property type="molecule type" value="Genomic_DNA"/>
</dbReference>
<dbReference type="HOGENOM" id="CLU_130420_0_0_10"/>
<feature type="domain" description="YdhG-like" evidence="1">
    <location>
        <begin position="39"/>
        <end position="128"/>
    </location>
</feature>